<dbReference type="Proteomes" id="UP001460270">
    <property type="component" value="Unassembled WGS sequence"/>
</dbReference>
<feature type="signal peptide" evidence="1">
    <location>
        <begin position="1"/>
        <end position="18"/>
    </location>
</feature>
<evidence type="ECO:0000313" key="2">
    <source>
        <dbReference type="EMBL" id="KAK7933748.1"/>
    </source>
</evidence>
<dbReference type="EMBL" id="JBBPFD010000003">
    <property type="protein sequence ID" value="KAK7933748.1"/>
    <property type="molecule type" value="Genomic_DNA"/>
</dbReference>
<evidence type="ECO:0000313" key="3">
    <source>
        <dbReference type="Proteomes" id="UP001460270"/>
    </source>
</evidence>
<reference evidence="3" key="1">
    <citation type="submission" date="2024-04" db="EMBL/GenBank/DDBJ databases">
        <title>Salinicola lusitanus LLJ914,a marine bacterium isolated from the Okinawa Trough.</title>
        <authorList>
            <person name="Li J."/>
        </authorList>
    </citation>
    <scope>NUCLEOTIDE SEQUENCE [LARGE SCALE GENOMIC DNA]</scope>
</reference>
<evidence type="ECO:0008006" key="4">
    <source>
        <dbReference type="Google" id="ProtNLM"/>
    </source>
</evidence>
<dbReference type="AlphaFoldDB" id="A0AAW0Q0F9"/>
<feature type="chain" id="PRO_5044024559" description="Secreted protein" evidence="1">
    <location>
        <begin position="19"/>
        <end position="109"/>
    </location>
</feature>
<comment type="caution">
    <text evidence="2">The sequence shown here is derived from an EMBL/GenBank/DDBJ whole genome shotgun (WGS) entry which is preliminary data.</text>
</comment>
<protein>
    <recommendedName>
        <fullName evidence="4">Secreted protein</fullName>
    </recommendedName>
</protein>
<name>A0AAW0Q0F9_9GOBI</name>
<sequence length="109" mass="11817">MVLRCVLACLSIIRGAHVFSAALHLCLDPTRKCGPKPGPKVGSGLGWVRARSFPPFLVVASQNVHSMISSHSQTYTWSGEFSLRATDSQLFSDPEKVHVQAISTQVSSH</sequence>
<evidence type="ECO:0000256" key="1">
    <source>
        <dbReference type="SAM" id="SignalP"/>
    </source>
</evidence>
<accession>A0AAW0Q0F9</accession>
<organism evidence="2 3">
    <name type="scientific">Mugilogobius chulae</name>
    <name type="common">yellowstripe goby</name>
    <dbReference type="NCBI Taxonomy" id="88201"/>
    <lineage>
        <taxon>Eukaryota</taxon>
        <taxon>Metazoa</taxon>
        <taxon>Chordata</taxon>
        <taxon>Craniata</taxon>
        <taxon>Vertebrata</taxon>
        <taxon>Euteleostomi</taxon>
        <taxon>Actinopterygii</taxon>
        <taxon>Neopterygii</taxon>
        <taxon>Teleostei</taxon>
        <taxon>Neoteleostei</taxon>
        <taxon>Acanthomorphata</taxon>
        <taxon>Gobiaria</taxon>
        <taxon>Gobiiformes</taxon>
        <taxon>Gobioidei</taxon>
        <taxon>Gobiidae</taxon>
        <taxon>Gobionellinae</taxon>
        <taxon>Mugilogobius</taxon>
    </lineage>
</organism>
<keyword evidence="3" id="KW-1185">Reference proteome</keyword>
<gene>
    <name evidence="2" type="ORF">WMY93_004644</name>
</gene>
<keyword evidence="1" id="KW-0732">Signal</keyword>
<proteinExistence type="predicted"/>